<dbReference type="RefSeq" id="WP_311860159.1">
    <property type="nucleotide sequence ID" value="NZ_JAUZVV010000001.1"/>
</dbReference>
<name>A0ABU3G6S5_9MICO</name>
<sequence length="144" mass="15530">MEFTDGFDTFAAPADSDVVIESVRSIGDSDEITVIGTLLSGPLGENGIWQSFDAYPPVEGLDGDTFEAAGARIPAGSGHYQILIGYRGDLTRMSVRRGVEVTYRIGDTTYRDTLRAGIVMCPPDEEQACGDEMDRLVDELADTS</sequence>
<gene>
    <name evidence="1" type="ORF">Q9S71_01660</name>
</gene>
<accession>A0ABU3G6S5</accession>
<protein>
    <recommendedName>
        <fullName evidence="3">Lipoprotein</fullName>
    </recommendedName>
</protein>
<keyword evidence="2" id="KW-1185">Reference proteome</keyword>
<proteinExistence type="predicted"/>
<dbReference type="Proteomes" id="UP001251849">
    <property type="component" value="Unassembled WGS sequence"/>
</dbReference>
<comment type="caution">
    <text evidence="1">The sequence shown here is derived from an EMBL/GenBank/DDBJ whole genome shotgun (WGS) entry which is preliminary data.</text>
</comment>
<evidence type="ECO:0000313" key="2">
    <source>
        <dbReference type="Proteomes" id="UP001251849"/>
    </source>
</evidence>
<dbReference type="EMBL" id="JAUZVV010000001">
    <property type="protein sequence ID" value="MDT3315520.1"/>
    <property type="molecule type" value="Genomic_DNA"/>
</dbReference>
<organism evidence="1 2">
    <name type="scientific">Microbacterium gawkjiense</name>
    <dbReference type="NCBI Taxonomy" id="3067309"/>
    <lineage>
        <taxon>Bacteria</taxon>
        <taxon>Bacillati</taxon>
        <taxon>Actinomycetota</taxon>
        <taxon>Actinomycetes</taxon>
        <taxon>Micrococcales</taxon>
        <taxon>Microbacteriaceae</taxon>
        <taxon>Microbacterium</taxon>
    </lineage>
</organism>
<reference evidence="1 2" key="1">
    <citation type="submission" date="2023-08" db="EMBL/GenBank/DDBJ databases">
        <title>Microbacterium aquilitoris sp. nov. and Microbacterium gwkjibeachense sp. nov., isolated from beach.</title>
        <authorList>
            <person name="Lee S.D."/>
            <person name="Yang H."/>
            <person name="Kim I."/>
        </authorList>
    </citation>
    <scope>NUCLEOTIDE SEQUENCE [LARGE SCALE GENOMIC DNA]</scope>
    <source>
        <strain evidence="1 2">KSW4-11</strain>
    </source>
</reference>
<evidence type="ECO:0000313" key="1">
    <source>
        <dbReference type="EMBL" id="MDT3315520.1"/>
    </source>
</evidence>
<evidence type="ECO:0008006" key="3">
    <source>
        <dbReference type="Google" id="ProtNLM"/>
    </source>
</evidence>